<dbReference type="SUPFAM" id="SSF103473">
    <property type="entry name" value="MFS general substrate transporter"/>
    <property type="match status" value="1"/>
</dbReference>
<dbReference type="Pfam" id="PF07690">
    <property type="entry name" value="MFS_1"/>
    <property type="match status" value="1"/>
</dbReference>
<evidence type="ECO:0000256" key="6">
    <source>
        <dbReference type="ARBA" id="ARBA00022989"/>
    </source>
</evidence>
<dbReference type="CDD" id="cd17503">
    <property type="entry name" value="MFS_LmrB_MDR_like"/>
    <property type="match status" value="1"/>
</dbReference>
<feature type="transmembrane region" description="Helical" evidence="8">
    <location>
        <begin position="484"/>
        <end position="505"/>
    </location>
</feature>
<reference evidence="10 11" key="1">
    <citation type="submission" date="2018-10" db="EMBL/GenBank/DDBJ databases">
        <title>Genome sequencing of Mucilaginibacter sp. HYN0043.</title>
        <authorList>
            <person name="Kim M."/>
            <person name="Yi H."/>
        </authorList>
    </citation>
    <scope>NUCLEOTIDE SEQUENCE [LARGE SCALE GENOMIC DNA]</scope>
    <source>
        <strain evidence="10 11">HYN0043</strain>
    </source>
</reference>
<keyword evidence="4" id="KW-1003">Cell membrane</keyword>
<feature type="transmembrane region" description="Helical" evidence="8">
    <location>
        <begin position="163"/>
        <end position="185"/>
    </location>
</feature>
<name>A0A494W7N8_9SPHI</name>
<protein>
    <submittedName>
        <fullName evidence="10">DHA2 family efflux MFS transporter permease subunit</fullName>
    </submittedName>
</protein>
<keyword evidence="6 8" id="KW-1133">Transmembrane helix</keyword>
<feature type="transmembrane region" description="Helical" evidence="8">
    <location>
        <begin position="9"/>
        <end position="28"/>
    </location>
</feature>
<dbReference type="OrthoDB" id="9807274at2"/>
<organism evidence="10 11">
    <name type="scientific">Mucilaginibacter celer</name>
    <dbReference type="NCBI Taxonomy" id="2305508"/>
    <lineage>
        <taxon>Bacteria</taxon>
        <taxon>Pseudomonadati</taxon>
        <taxon>Bacteroidota</taxon>
        <taxon>Sphingobacteriia</taxon>
        <taxon>Sphingobacteriales</taxon>
        <taxon>Sphingobacteriaceae</taxon>
        <taxon>Mucilaginibacter</taxon>
    </lineage>
</organism>
<feature type="transmembrane region" description="Helical" evidence="8">
    <location>
        <begin position="102"/>
        <end position="124"/>
    </location>
</feature>
<accession>A0A494W7N8</accession>
<evidence type="ECO:0000259" key="9">
    <source>
        <dbReference type="PROSITE" id="PS50850"/>
    </source>
</evidence>
<comment type="subcellular location">
    <subcellularLocation>
        <location evidence="1">Cell membrane</location>
        <topology evidence="1">Multi-pass membrane protein</topology>
    </subcellularLocation>
</comment>
<feature type="transmembrane region" description="Helical" evidence="8">
    <location>
        <begin position="48"/>
        <end position="69"/>
    </location>
</feature>
<sequence>MAETGFRKWIITITVITASLLELIDTTIVNVSIPQIQGNLGATITDAAWIVTGYSVANVIILPMSGWLGSFFGRKNYFLTSIVVFTIASFLCGNAQSLTELVLFRILQGLAGGGLISTAQAILLETWPPNQVGTATALFGLGAIVGPTIGPTIGGYITDHAAWRWIFYVNIPVGCIAALCTYMFVKATPSDGKGKPIDWWGIALLAIAVGSLQTILEKGEDEDWFATNYIIVLTVMAVLGLLLFIWRETSTDHPIVNFKIMRHRSFSAGMVTSFILGVGLYGSTFVFPVFCQGLLGFTAQQTGEILFPGGMFTIVMMPFVGIMLNKGIPAQFMAAVGMVLFFVFSLMLAGSSLASGTGDFFWPLAIRGVGLSLLFVPLTTLAIGGLKGAEIGQGTGLNNMMRQLGGSFGIAGLNTLIHIRQATHRNNLLVNINPYNSFYTERFNNYMHAFVAKGKSITDATRMAYGAIEGAVQKQSALLSYNDAYWVVGIVMLCAIPVVFLAPFVKGQKAVADAH</sequence>
<dbReference type="Proteomes" id="UP000270046">
    <property type="component" value="Chromosome"/>
</dbReference>
<feature type="transmembrane region" description="Helical" evidence="8">
    <location>
        <begin position="360"/>
        <end position="383"/>
    </location>
</feature>
<feature type="transmembrane region" description="Helical" evidence="8">
    <location>
        <begin position="266"/>
        <end position="290"/>
    </location>
</feature>
<evidence type="ECO:0000256" key="3">
    <source>
        <dbReference type="ARBA" id="ARBA00022448"/>
    </source>
</evidence>
<proteinExistence type="inferred from homology"/>
<dbReference type="Gene3D" id="1.20.1720.10">
    <property type="entry name" value="Multidrug resistance protein D"/>
    <property type="match status" value="1"/>
</dbReference>
<dbReference type="InterPro" id="IPR020846">
    <property type="entry name" value="MFS_dom"/>
</dbReference>
<dbReference type="InterPro" id="IPR011701">
    <property type="entry name" value="MFS"/>
</dbReference>
<evidence type="ECO:0000256" key="1">
    <source>
        <dbReference type="ARBA" id="ARBA00004651"/>
    </source>
</evidence>
<dbReference type="InterPro" id="IPR004638">
    <property type="entry name" value="EmrB-like"/>
</dbReference>
<dbReference type="Gene3D" id="1.20.1250.20">
    <property type="entry name" value="MFS general substrate transporter like domains"/>
    <property type="match status" value="1"/>
</dbReference>
<evidence type="ECO:0000256" key="2">
    <source>
        <dbReference type="ARBA" id="ARBA00008537"/>
    </source>
</evidence>
<feature type="transmembrane region" description="Helical" evidence="8">
    <location>
        <begin position="228"/>
        <end position="246"/>
    </location>
</feature>
<dbReference type="GO" id="GO:0005886">
    <property type="term" value="C:plasma membrane"/>
    <property type="evidence" value="ECO:0007669"/>
    <property type="project" value="UniProtKB-SubCell"/>
</dbReference>
<feature type="transmembrane region" description="Helical" evidence="8">
    <location>
        <begin position="76"/>
        <end position="96"/>
    </location>
</feature>
<keyword evidence="5 8" id="KW-0812">Transmembrane</keyword>
<evidence type="ECO:0000313" key="10">
    <source>
        <dbReference type="EMBL" id="AYL99555.1"/>
    </source>
</evidence>
<dbReference type="AlphaFoldDB" id="A0A494W7N8"/>
<feature type="transmembrane region" description="Helical" evidence="8">
    <location>
        <begin position="136"/>
        <end position="157"/>
    </location>
</feature>
<comment type="similarity">
    <text evidence="2">Belongs to the major facilitator superfamily. EmrB family.</text>
</comment>
<evidence type="ECO:0000256" key="5">
    <source>
        <dbReference type="ARBA" id="ARBA00022692"/>
    </source>
</evidence>
<evidence type="ECO:0000256" key="8">
    <source>
        <dbReference type="SAM" id="Phobius"/>
    </source>
</evidence>
<keyword evidence="11" id="KW-1185">Reference proteome</keyword>
<dbReference type="GO" id="GO:0022857">
    <property type="term" value="F:transmembrane transporter activity"/>
    <property type="evidence" value="ECO:0007669"/>
    <property type="project" value="InterPro"/>
</dbReference>
<dbReference type="KEGG" id="muh:HYN43_023125"/>
<dbReference type="EMBL" id="CP032869">
    <property type="protein sequence ID" value="AYL99555.1"/>
    <property type="molecule type" value="Genomic_DNA"/>
</dbReference>
<dbReference type="PANTHER" id="PTHR42718:SF9">
    <property type="entry name" value="MAJOR FACILITATOR SUPERFAMILY MULTIDRUG TRANSPORTER MFSC"/>
    <property type="match status" value="1"/>
</dbReference>
<feature type="transmembrane region" description="Helical" evidence="8">
    <location>
        <begin position="305"/>
        <end position="325"/>
    </location>
</feature>
<gene>
    <name evidence="10" type="ORF">HYN43_023125</name>
</gene>
<keyword evidence="3" id="KW-0813">Transport</keyword>
<evidence type="ECO:0000256" key="7">
    <source>
        <dbReference type="ARBA" id="ARBA00023136"/>
    </source>
</evidence>
<feature type="transmembrane region" description="Helical" evidence="8">
    <location>
        <begin position="332"/>
        <end position="354"/>
    </location>
</feature>
<dbReference type="PROSITE" id="PS50850">
    <property type="entry name" value="MFS"/>
    <property type="match status" value="1"/>
</dbReference>
<evidence type="ECO:0000256" key="4">
    <source>
        <dbReference type="ARBA" id="ARBA00022475"/>
    </source>
</evidence>
<feature type="domain" description="Major facilitator superfamily (MFS) profile" evidence="9">
    <location>
        <begin position="11"/>
        <end position="506"/>
    </location>
</feature>
<dbReference type="PRINTS" id="PR01036">
    <property type="entry name" value="TCRTETB"/>
</dbReference>
<dbReference type="NCBIfam" id="TIGR00711">
    <property type="entry name" value="efflux_EmrB"/>
    <property type="match status" value="1"/>
</dbReference>
<evidence type="ECO:0000313" key="11">
    <source>
        <dbReference type="Proteomes" id="UP000270046"/>
    </source>
</evidence>
<keyword evidence="7 8" id="KW-0472">Membrane</keyword>
<dbReference type="InterPro" id="IPR036259">
    <property type="entry name" value="MFS_trans_sf"/>
</dbReference>
<dbReference type="RefSeq" id="WP_119409088.1">
    <property type="nucleotide sequence ID" value="NZ_CP032869.1"/>
</dbReference>
<dbReference type="PANTHER" id="PTHR42718">
    <property type="entry name" value="MAJOR FACILITATOR SUPERFAMILY MULTIDRUG TRANSPORTER MFSC"/>
    <property type="match status" value="1"/>
</dbReference>